<dbReference type="EMBL" id="WKPR01000031">
    <property type="protein sequence ID" value="MSB22020.1"/>
    <property type="molecule type" value="Genomic_DNA"/>
</dbReference>
<dbReference type="Pfam" id="PF19553">
    <property type="entry name" value="DUF6076"/>
    <property type="match status" value="1"/>
</dbReference>
<accession>A0A6I2RAC0</accession>
<name>A0A6I2RAC0_FLAPL</name>
<dbReference type="AlphaFoldDB" id="A0A6I2RAC0"/>
<protein>
    <submittedName>
        <fullName evidence="1">Uncharacterized protein</fullName>
    </submittedName>
</protein>
<organism evidence="1 2">
    <name type="scientific">Flavonifractor plautii</name>
    <name type="common">Fusobacterium plautii</name>
    <dbReference type="NCBI Taxonomy" id="292800"/>
    <lineage>
        <taxon>Bacteria</taxon>
        <taxon>Bacillati</taxon>
        <taxon>Bacillota</taxon>
        <taxon>Clostridia</taxon>
        <taxon>Eubacteriales</taxon>
        <taxon>Oscillospiraceae</taxon>
        <taxon>Flavonifractor</taxon>
    </lineage>
</organism>
<reference evidence="1 2" key="1">
    <citation type="journal article" date="2019" name="Nat. Med.">
        <title>A library of human gut bacterial isolates paired with longitudinal multiomics data enables mechanistic microbiome research.</title>
        <authorList>
            <person name="Poyet M."/>
            <person name="Groussin M."/>
            <person name="Gibbons S.M."/>
            <person name="Avila-Pacheco J."/>
            <person name="Jiang X."/>
            <person name="Kearney S.M."/>
            <person name="Perrotta A.R."/>
            <person name="Berdy B."/>
            <person name="Zhao S."/>
            <person name="Lieberman T.D."/>
            <person name="Swanson P.K."/>
            <person name="Smith M."/>
            <person name="Roesemann S."/>
            <person name="Alexander J.E."/>
            <person name="Rich S.A."/>
            <person name="Livny J."/>
            <person name="Vlamakis H."/>
            <person name="Clish C."/>
            <person name="Bullock K."/>
            <person name="Deik A."/>
            <person name="Scott J."/>
            <person name="Pierce K.A."/>
            <person name="Xavier R.J."/>
            <person name="Alm E.J."/>
        </authorList>
    </citation>
    <scope>NUCLEOTIDE SEQUENCE [LARGE SCALE GENOMIC DNA]</scope>
    <source>
        <strain evidence="1 2">BIOML-A2</strain>
    </source>
</reference>
<dbReference type="InterPro" id="IPR045722">
    <property type="entry name" value="DUF6076"/>
</dbReference>
<comment type="caution">
    <text evidence="1">The sequence shown here is derived from an EMBL/GenBank/DDBJ whole genome shotgun (WGS) entry which is preliminary data.</text>
</comment>
<gene>
    <name evidence="1" type="ORF">GKE97_21320</name>
</gene>
<proteinExistence type="predicted"/>
<dbReference type="Proteomes" id="UP000434475">
    <property type="component" value="Unassembled WGS sequence"/>
</dbReference>
<sequence length="326" mass="38457">MEGADMWYAKMYFSEKKEVFQFDSHGVQGVPSTYKEFPFLESLLSFLETDCKELEPLLQRAYENWSLLIDRDDRDAGVRTLMDLGDLGSRHIYLNLLYVRWFERFGRMGITQDRGSREDQQMLEELQGIPEQLPLYQQQVQRFFDLVLDVDKAGRDPQQQASAHYLYDAPKDPSLFTFRPIPLSFEPVEPGRCSPVLYPLHISDMIDYSLRSCVERGITVRRCKNCGRWFPQTGRVSAEYCERPVASDQQTCREAGAFQQWTKKQSDDPVFKAYRKEYKKRFAWIKAGRITDEQFYAWSEQAREMKKKCDREVITLDEFKDWLGKP</sequence>
<evidence type="ECO:0000313" key="2">
    <source>
        <dbReference type="Proteomes" id="UP000434475"/>
    </source>
</evidence>
<evidence type="ECO:0000313" key="1">
    <source>
        <dbReference type="EMBL" id="MSB22020.1"/>
    </source>
</evidence>